<dbReference type="RefSeq" id="WP_093204181.1">
    <property type="nucleotide sequence ID" value="NZ_FNGS01000005.1"/>
</dbReference>
<accession>A0A1G9S3T3</accession>
<organism evidence="1 2">
    <name type="scientific">Siphonobacter aquaeclarae</name>
    <dbReference type="NCBI Taxonomy" id="563176"/>
    <lineage>
        <taxon>Bacteria</taxon>
        <taxon>Pseudomonadati</taxon>
        <taxon>Bacteroidota</taxon>
        <taxon>Cytophagia</taxon>
        <taxon>Cytophagales</taxon>
        <taxon>Cytophagaceae</taxon>
        <taxon>Siphonobacter</taxon>
    </lineage>
</organism>
<keyword evidence="2" id="KW-1185">Reference proteome</keyword>
<proteinExistence type="predicted"/>
<dbReference type="EMBL" id="FNGS01000005">
    <property type="protein sequence ID" value="SDM30064.1"/>
    <property type="molecule type" value="Genomic_DNA"/>
</dbReference>
<reference evidence="1 2" key="1">
    <citation type="submission" date="2016-10" db="EMBL/GenBank/DDBJ databases">
        <authorList>
            <person name="de Groot N.N."/>
        </authorList>
    </citation>
    <scope>NUCLEOTIDE SEQUENCE [LARGE SCALE GENOMIC DNA]</scope>
    <source>
        <strain evidence="1 2">DSM 21668</strain>
    </source>
</reference>
<dbReference type="AlphaFoldDB" id="A0A1G9S3T3"/>
<dbReference type="Proteomes" id="UP000198901">
    <property type="component" value="Unassembled WGS sequence"/>
</dbReference>
<protein>
    <submittedName>
        <fullName evidence="1">Putative heavy-metal-binding</fullName>
    </submittedName>
</protein>
<evidence type="ECO:0000313" key="2">
    <source>
        <dbReference type="Proteomes" id="UP000198901"/>
    </source>
</evidence>
<evidence type="ECO:0000313" key="1">
    <source>
        <dbReference type="EMBL" id="SDM30064.1"/>
    </source>
</evidence>
<sequence length="126" mass="14316">MKNTLRWLGVMWVMQACFTPSVPITTKVKYDLPVYWNDTAPDRPYDEIRKLTFSDEKPLVAGQTARGRMTARGNDATQKDKITQKLVEEAKDIGADAVIKVKYQYYTSATANGFTMEGIAIRYRGQ</sequence>
<dbReference type="InterPro" id="IPR035439">
    <property type="entry name" value="UPF0145_dom_sf"/>
</dbReference>
<dbReference type="PROSITE" id="PS51257">
    <property type="entry name" value="PROKAR_LIPOPROTEIN"/>
    <property type="match status" value="1"/>
</dbReference>
<gene>
    <name evidence="1" type="ORF">SAMN04488090_3164</name>
</gene>
<dbReference type="SUPFAM" id="SSF117782">
    <property type="entry name" value="YbjQ-like"/>
    <property type="match status" value="1"/>
</dbReference>
<name>A0A1G9S3T3_9BACT</name>
<dbReference type="STRING" id="563176.SAMN04488090_3164"/>
<dbReference type="OrthoDB" id="958308at2"/>